<evidence type="ECO:0000259" key="1">
    <source>
        <dbReference type="Pfam" id="PF01208"/>
    </source>
</evidence>
<dbReference type="Proteomes" id="UP000199476">
    <property type="component" value="Unassembled WGS sequence"/>
</dbReference>
<gene>
    <name evidence="2" type="ORF">SAMN04488692_13021</name>
</gene>
<accession>A0A1G9SQ86</accession>
<evidence type="ECO:0000313" key="3">
    <source>
        <dbReference type="Proteomes" id="UP000199476"/>
    </source>
</evidence>
<protein>
    <submittedName>
        <fullName evidence="2">Uroporphyrinogen-III decarboxylase</fullName>
    </submittedName>
</protein>
<dbReference type="PANTHER" id="PTHR47099">
    <property type="entry name" value="METHYLCOBAMIDE:COM METHYLTRANSFERASE MTBA"/>
    <property type="match status" value="1"/>
</dbReference>
<dbReference type="Pfam" id="PF01208">
    <property type="entry name" value="URO-D"/>
    <property type="match status" value="1"/>
</dbReference>
<evidence type="ECO:0000313" key="2">
    <source>
        <dbReference type="EMBL" id="SDM37540.1"/>
    </source>
</evidence>
<dbReference type="InterPro" id="IPR052024">
    <property type="entry name" value="Methanogen_methyltrans"/>
</dbReference>
<dbReference type="RefSeq" id="WP_089761999.1">
    <property type="nucleotide sequence ID" value="NZ_FNGO01000030.1"/>
</dbReference>
<dbReference type="InterPro" id="IPR038071">
    <property type="entry name" value="UROD/MetE-like_sf"/>
</dbReference>
<dbReference type="AlphaFoldDB" id="A0A1G9SQ86"/>
<dbReference type="PANTHER" id="PTHR47099:SF1">
    <property type="entry name" value="METHYLCOBAMIDE:COM METHYLTRANSFERASE MTBA"/>
    <property type="match status" value="1"/>
</dbReference>
<dbReference type="OrthoDB" id="9780425at2"/>
<proteinExistence type="predicted"/>
<dbReference type="STRING" id="321763.SAMN04488692_13021"/>
<dbReference type="EMBL" id="FNGO01000030">
    <property type="protein sequence ID" value="SDM37540.1"/>
    <property type="molecule type" value="Genomic_DNA"/>
</dbReference>
<sequence>MPELQSKIHRSQDFTLTAQMHEHALEITDNDGHEVYQNPEKLVEAILTVQNRYGFDLPVLGYDVYNVEAEALGKKIHFLQNQAPQQSEANLIEDLSQVKEIIPKYSPDDLRNRDRFAYVLEATEIFIEKTGSIPYLQFTAPFTLAARLIDFEKLLTSMISRPDPVHVFLEVLTERVLLPWLSLQKEKFPGAEIYLGADALASPPNLSTEMLEEFVLPYVELLKKEVGSGVGIVNWWGEASVKNLEDFLELKREVSPHGEHLRVQDPDLNQIDLSLLKDYVKDQKMHLTLGISARLLNRGDGQQIRQRLKRYIALSEELTHLTIYFCSLGSDTPPENIKHAVSTARSIFQNTN</sequence>
<dbReference type="GO" id="GO:0006779">
    <property type="term" value="P:porphyrin-containing compound biosynthetic process"/>
    <property type="evidence" value="ECO:0007669"/>
    <property type="project" value="InterPro"/>
</dbReference>
<dbReference type="GO" id="GO:0004853">
    <property type="term" value="F:uroporphyrinogen decarboxylase activity"/>
    <property type="evidence" value="ECO:0007669"/>
    <property type="project" value="InterPro"/>
</dbReference>
<organism evidence="2 3">
    <name type="scientific">Halarsenatibacter silvermanii</name>
    <dbReference type="NCBI Taxonomy" id="321763"/>
    <lineage>
        <taxon>Bacteria</taxon>
        <taxon>Bacillati</taxon>
        <taxon>Bacillota</taxon>
        <taxon>Clostridia</taxon>
        <taxon>Halanaerobiales</taxon>
        <taxon>Halarsenatibacteraceae</taxon>
        <taxon>Halarsenatibacter</taxon>
    </lineage>
</organism>
<keyword evidence="3" id="KW-1185">Reference proteome</keyword>
<name>A0A1G9SQ86_9FIRM</name>
<dbReference type="Gene3D" id="3.20.20.210">
    <property type="match status" value="1"/>
</dbReference>
<feature type="domain" description="Uroporphyrinogen decarboxylase (URO-D)" evidence="1">
    <location>
        <begin position="21"/>
        <end position="346"/>
    </location>
</feature>
<reference evidence="2 3" key="1">
    <citation type="submission" date="2016-10" db="EMBL/GenBank/DDBJ databases">
        <authorList>
            <person name="de Groot N.N."/>
        </authorList>
    </citation>
    <scope>NUCLEOTIDE SEQUENCE [LARGE SCALE GENOMIC DNA]</scope>
    <source>
        <strain evidence="2 3">SLAS-1</strain>
    </source>
</reference>
<dbReference type="InterPro" id="IPR000257">
    <property type="entry name" value="Uroporphyrinogen_deCOase"/>
</dbReference>
<dbReference type="SUPFAM" id="SSF51726">
    <property type="entry name" value="UROD/MetE-like"/>
    <property type="match status" value="1"/>
</dbReference>